<name>A0A917NFB0_9GAMM</name>
<accession>A0A917NFB0</accession>
<dbReference type="EMBL" id="BMOB01000013">
    <property type="protein sequence ID" value="GGI92376.1"/>
    <property type="molecule type" value="Genomic_DNA"/>
</dbReference>
<keyword evidence="2" id="KW-1185">Reference proteome</keyword>
<sequence length="267" mass="30176">MEKTWQDVCKALGMKPTDIPGGEFCVNPSGNAVYVQSGDLCADGSFKIPLGAHWCEAPVPSCPNASWTLSNDQKTCSRPDFSCWIKIDSVSEEKLLAAIAYGESSTMDNYEEMAGIAYAVIRRRNAARKSSVASLLKAFPSFSYVISDGNYRFRKLMCSDIEENFEKPYHAARNALYNGFDYANGGCFWDGYDLKTSGKQHYKYQHGFKFTSPSHNLFSINEPPHRRKETDLGSYDHEYDSTAAYGKTIFWKLNKEFLKAKRKKQCQ</sequence>
<proteinExistence type="predicted"/>
<evidence type="ECO:0000313" key="2">
    <source>
        <dbReference type="Proteomes" id="UP000630149"/>
    </source>
</evidence>
<dbReference type="Proteomes" id="UP000630149">
    <property type="component" value="Unassembled WGS sequence"/>
</dbReference>
<evidence type="ECO:0000313" key="1">
    <source>
        <dbReference type="EMBL" id="GGI92376.1"/>
    </source>
</evidence>
<gene>
    <name evidence="1" type="ORF">GCM10007966_21270</name>
</gene>
<organism evidence="1 2">
    <name type="scientific">Legionella impletisoli</name>
    <dbReference type="NCBI Taxonomy" id="343510"/>
    <lineage>
        <taxon>Bacteria</taxon>
        <taxon>Pseudomonadati</taxon>
        <taxon>Pseudomonadota</taxon>
        <taxon>Gammaproteobacteria</taxon>
        <taxon>Legionellales</taxon>
        <taxon>Legionellaceae</taxon>
        <taxon>Legionella</taxon>
    </lineage>
</organism>
<reference evidence="1" key="1">
    <citation type="journal article" date="2014" name="Int. J. Syst. Evol. Microbiol.">
        <title>Complete genome sequence of Corynebacterium casei LMG S-19264T (=DSM 44701T), isolated from a smear-ripened cheese.</title>
        <authorList>
            <consortium name="US DOE Joint Genome Institute (JGI-PGF)"/>
            <person name="Walter F."/>
            <person name="Albersmeier A."/>
            <person name="Kalinowski J."/>
            <person name="Ruckert C."/>
        </authorList>
    </citation>
    <scope>NUCLEOTIDE SEQUENCE</scope>
    <source>
        <strain evidence="1">JCM 13919</strain>
    </source>
</reference>
<reference evidence="1" key="2">
    <citation type="submission" date="2020-09" db="EMBL/GenBank/DDBJ databases">
        <authorList>
            <person name="Sun Q."/>
            <person name="Ohkuma M."/>
        </authorList>
    </citation>
    <scope>NUCLEOTIDE SEQUENCE</scope>
    <source>
        <strain evidence="1">JCM 13919</strain>
    </source>
</reference>
<comment type="caution">
    <text evidence="1">The sequence shown here is derived from an EMBL/GenBank/DDBJ whole genome shotgun (WGS) entry which is preliminary data.</text>
</comment>
<protein>
    <submittedName>
        <fullName evidence="1">Uncharacterized protein</fullName>
    </submittedName>
</protein>
<dbReference type="AlphaFoldDB" id="A0A917NFB0"/>